<protein>
    <submittedName>
        <fullName evidence="2">Uncharacterized protein</fullName>
    </submittedName>
</protein>
<gene>
    <name evidence="2" type="ORF">NP493_1379g01024</name>
</gene>
<feature type="compositionally biased region" description="Acidic residues" evidence="1">
    <location>
        <begin position="175"/>
        <end position="186"/>
    </location>
</feature>
<dbReference type="Proteomes" id="UP001209878">
    <property type="component" value="Unassembled WGS sequence"/>
</dbReference>
<evidence type="ECO:0000256" key="1">
    <source>
        <dbReference type="SAM" id="MobiDB-lite"/>
    </source>
</evidence>
<name>A0AAD9K5P1_RIDPI</name>
<dbReference type="AlphaFoldDB" id="A0AAD9K5P1"/>
<organism evidence="2 3">
    <name type="scientific">Ridgeia piscesae</name>
    <name type="common">Tubeworm</name>
    <dbReference type="NCBI Taxonomy" id="27915"/>
    <lineage>
        <taxon>Eukaryota</taxon>
        <taxon>Metazoa</taxon>
        <taxon>Spiralia</taxon>
        <taxon>Lophotrochozoa</taxon>
        <taxon>Annelida</taxon>
        <taxon>Polychaeta</taxon>
        <taxon>Sedentaria</taxon>
        <taxon>Canalipalpata</taxon>
        <taxon>Sabellida</taxon>
        <taxon>Siboglinidae</taxon>
        <taxon>Ridgeia</taxon>
    </lineage>
</organism>
<reference evidence="2" key="1">
    <citation type="journal article" date="2023" name="Mol. Biol. Evol.">
        <title>Third-Generation Sequencing Reveals the Adaptive Role of the Epigenome in Three Deep-Sea Polychaetes.</title>
        <authorList>
            <person name="Perez M."/>
            <person name="Aroh O."/>
            <person name="Sun Y."/>
            <person name="Lan Y."/>
            <person name="Juniper S.K."/>
            <person name="Young C.R."/>
            <person name="Angers B."/>
            <person name="Qian P.Y."/>
        </authorList>
    </citation>
    <scope>NUCLEOTIDE SEQUENCE</scope>
    <source>
        <strain evidence="2">R07B-5</strain>
    </source>
</reference>
<evidence type="ECO:0000313" key="2">
    <source>
        <dbReference type="EMBL" id="KAK2165182.1"/>
    </source>
</evidence>
<evidence type="ECO:0000313" key="3">
    <source>
        <dbReference type="Proteomes" id="UP001209878"/>
    </source>
</evidence>
<proteinExistence type="predicted"/>
<feature type="region of interest" description="Disordered" evidence="1">
    <location>
        <begin position="149"/>
        <end position="228"/>
    </location>
</feature>
<keyword evidence="3" id="KW-1185">Reference proteome</keyword>
<accession>A0AAD9K5P1</accession>
<dbReference type="EMBL" id="JAODUO010001377">
    <property type="protein sequence ID" value="KAK2165182.1"/>
    <property type="molecule type" value="Genomic_DNA"/>
</dbReference>
<comment type="caution">
    <text evidence="2">The sequence shown here is derived from an EMBL/GenBank/DDBJ whole genome shotgun (WGS) entry which is preliminary data.</text>
</comment>
<sequence length="228" mass="26216">MFGRDPRQPVDLLLGTDEHEVDSTNWVARYQQRLQDAYQLAQAQLECKADSRKKYYDRQAHDLLLSFGERVYLRKRNIRGRNQIQDVWDSKVYKVVAKKGNNDVYVIEPADGFGGSRTVNQAELRICPQPEKITKRRLPCIPVDQLPTQRRLERTISSSDDADHDNDSAVKQTSSDDDDSAAEEVSDNMTDTSSEVESHVNIPVVWRSSRKTAGQHRNPFREPWSARD</sequence>